<dbReference type="EMBL" id="PVNH01000002">
    <property type="protein sequence ID" value="PRX50119.1"/>
    <property type="molecule type" value="Genomic_DNA"/>
</dbReference>
<gene>
    <name evidence="1" type="ORF">B0I33_102237</name>
</gene>
<dbReference type="InterPro" id="IPR029058">
    <property type="entry name" value="AB_hydrolase_fold"/>
</dbReference>
<dbReference type="SUPFAM" id="SSF53474">
    <property type="entry name" value="alpha/beta-Hydrolases"/>
    <property type="match status" value="1"/>
</dbReference>
<dbReference type="AlphaFoldDB" id="A0A2T0M0J9"/>
<dbReference type="Gene3D" id="3.40.50.1820">
    <property type="entry name" value="alpha/beta hydrolase"/>
    <property type="match status" value="1"/>
</dbReference>
<dbReference type="Proteomes" id="UP000238362">
    <property type="component" value="Unassembled WGS sequence"/>
</dbReference>
<protein>
    <recommendedName>
        <fullName evidence="3">Alpha/beta hydrolase</fullName>
    </recommendedName>
</protein>
<reference evidence="1 2" key="1">
    <citation type="submission" date="2018-03" db="EMBL/GenBank/DDBJ databases">
        <title>Genomic Encyclopedia of Type Strains, Phase III (KMG-III): the genomes of soil and plant-associated and newly described type strains.</title>
        <authorList>
            <person name="Whitman W."/>
        </authorList>
    </citation>
    <scope>NUCLEOTIDE SEQUENCE [LARGE SCALE GENOMIC DNA]</scope>
    <source>
        <strain evidence="1 2">CGMCC 4.7125</strain>
    </source>
</reference>
<evidence type="ECO:0000313" key="1">
    <source>
        <dbReference type="EMBL" id="PRX50119.1"/>
    </source>
</evidence>
<keyword evidence="2" id="KW-1185">Reference proteome</keyword>
<proteinExistence type="predicted"/>
<organism evidence="1 2">
    <name type="scientific">Prauserella shujinwangii</name>
    <dbReference type="NCBI Taxonomy" id="1453103"/>
    <lineage>
        <taxon>Bacteria</taxon>
        <taxon>Bacillati</taxon>
        <taxon>Actinomycetota</taxon>
        <taxon>Actinomycetes</taxon>
        <taxon>Pseudonocardiales</taxon>
        <taxon>Pseudonocardiaceae</taxon>
        <taxon>Prauserella</taxon>
    </lineage>
</organism>
<evidence type="ECO:0008006" key="3">
    <source>
        <dbReference type="Google" id="ProtNLM"/>
    </source>
</evidence>
<evidence type="ECO:0000313" key="2">
    <source>
        <dbReference type="Proteomes" id="UP000238362"/>
    </source>
</evidence>
<name>A0A2T0M0J9_9PSEU</name>
<comment type="caution">
    <text evidence="1">The sequence shown here is derived from an EMBL/GenBank/DDBJ whole genome shotgun (WGS) entry which is preliminary data.</text>
</comment>
<accession>A0A2T0M0J9</accession>
<sequence length="261" mass="27883">MNRVLELRSAAFLPEAAGPQRLALVLSPVLPEWDGGAFFRPIVRLLTKSGFSVFVVDALAPWDESVSGFPEMVARWRTLLSAFRPFNLLCGNAFGGALAQALLPSVAPSTAALLVSGPGRTDPDLDRRLEAIASATESHGLHRGLSLLAEYVGPDGVSTQPPETTGFTGDRGHDCAARRLSAGMRLLRHVDVTDCVGNHPGPVLNVVGARSLLVGPRHVAASASARHRVFVEPDSGMRPHLHRSETVAAAVRRFLREEGLL</sequence>